<reference evidence="7 8" key="1">
    <citation type="submission" date="2013-01" db="EMBL/GenBank/DDBJ databases">
        <authorList>
            <person name="Fiebig A."/>
            <person name="Goeker M."/>
            <person name="Klenk H.-P.P."/>
        </authorList>
    </citation>
    <scope>NUCLEOTIDE SEQUENCE [LARGE SCALE GENOMIC DNA]</scope>
    <source>
        <strain evidence="7 8">DSM 17069</strain>
    </source>
</reference>
<dbReference type="RefSeq" id="WP_037275934.1">
    <property type="nucleotide sequence ID" value="NZ_KN293991.1"/>
</dbReference>
<dbReference type="AlphaFoldDB" id="A0A0A0HS96"/>
<protein>
    <submittedName>
        <fullName evidence="7">Zn-dependent hydrolase</fullName>
    </submittedName>
</protein>
<dbReference type="CDD" id="cd07720">
    <property type="entry name" value="OPHC2-like_MBL-fold"/>
    <property type="match status" value="1"/>
</dbReference>
<dbReference type="GO" id="GO:0016787">
    <property type="term" value="F:hydrolase activity"/>
    <property type="evidence" value="ECO:0007669"/>
    <property type="project" value="UniProtKB-KW"/>
</dbReference>
<sequence>MNLHRRQILAAMGASALVGLPRPSFAATELTLGNFRITTLSDGNLVLPMDFLLGNLPAADAAPVLAQYGITGDTVEPPCNLTLFQDAERTVLFDAGSGSGFMPSAGKILEALDAIGVSADDITHVLFTHAHPDHLWGVLDDFDDPVFANASYMIGQAEWEYWTDPATVESIGAERASFAVGAARRLAAIEDRMEFIDGGQEVLPGILAHDTPGHTPGHMAFEIRQGTEAALVVGDAIGNGHLAFARPDWASGSDQDAETGIATRTRLLDQLATDQMAMVGFHLPGGGLGRVERNGDAYRFVAEV</sequence>
<evidence type="ECO:0000313" key="8">
    <source>
        <dbReference type="Proteomes" id="UP000030021"/>
    </source>
</evidence>
<name>A0A0A0HS96_9RHOB</name>
<evidence type="ECO:0000256" key="1">
    <source>
        <dbReference type="ARBA" id="ARBA00007749"/>
    </source>
</evidence>
<proteinExistence type="inferred from homology"/>
<dbReference type="Proteomes" id="UP000030021">
    <property type="component" value="Unassembled WGS sequence"/>
</dbReference>
<evidence type="ECO:0000256" key="2">
    <source>
        <dbReference type="ARBA" id="ARBA00022723"/>
    </source>
</evidence>
<evidence type="ECO:0000256" key="4">
    <source>
        <dbReference type="ARBA" id="ARBA00022833"/>
    </source>
</evidence>
<dbReference type="InterPro" id="IPR036866">
    <property type="entry name" value="RibonucZ/Hydroxyglut_hydro"/>
</dbReference>
<accession>A0A0A0HS96</accession>
<dbReference type="eggNOG" id="COG0491">
    <property type="taxonomic scope" value="Bacteria"/>
</dbReference>
<dbReference type="GO" id="GO:0046872">
    <property type="term" value="F:metal ion binding"/>
    <property type="evidence" value="ECO:0007669"/>
    <property type="project" value="UniProtKB-KW"/>
</dbReference>
<dbReference type="InterPro" id="IPR001279">
    <property type="entry name" value="Metallo-B-lactamas"/>
</dbReference>
<keyword evidence="4" id="KW-0862">Zinc</keyword>
<feature type="chain" id="PRO_5001963462" evidence="5">
    <location>
        <begin position="27"/>
        <end position="304"/>
    </location>
</feature>
<dbReference type="EMBL" id="AONH01000001">
    <property type="protein sequence ID" value="KGM89469.1"/>
    <property type="molecule type" value="Genomic_DNA"/>
</dbReference>
<keyword evidence="2" id="KW-0479">Metal-binding</keyword>
<dbReference type="SUPFAM" id="SSF56281">
    <property type="entry name" value="Metallo-hydrolase/oxidoreductase"/>
    <property type="match status" value="1"/>
</dbReference>
<evidence type="ECO:0000259" key="6">
    <source>
        <dbReference type="SMART" id="SM00849"/>
    </source>
</evidence>
<organism evidence="7 8">
    <name type="scientific">Roseovarius mucosus DSM 17069</name>
    <dbReference type="NCBI Taxonomy" id="1288298"/>
    <lineage>
        <taxon>Bacteria</taxon>
        <taxon>Pseudomonadati</taxon>
        <taxon>Pseudomonadota</taxon>
        <taxon>Alphaproteobacteria</taxon>
        <taxon>Rhodobacterales</taxon>
        <taxon>Roseobacteraceae</taxon>
        <taxon>Roseovarius</taxon>
    </lineage>
</organism>
<dbReference type="OrthoDB" id="9773738at2"/>
<feature type="domain" description="Metallo-beta-lactamase" evidence="6">
    <location>
        <begin position="78"/>
        <end position="282"/>
    </location>
</feature>
<dbReference type="Pfam" id="PF00753">
    <property type="entry name" value="Lactamase_B"/>
    <property type="match status" value="1"/>
</dbReference>
<comment type="caution">
    <text evidence="7">The sequence shown here is derived from an EMBL/GenBank/DDBJ whole genome shotgun (WGS) entry which is preliminary data.</text>
</comment>
<dbReference type="SMART" id="SM00849">
    <property type="entry name" value="Lactamase_B"/>
    <property type="match status" value="1"/>
</dbReference>
<keyword evidence="3 7" id="KW-0378">Hydrolase</keyword>
<evidence type="ECO:0000256" key="5">
    <source>
        <dbReference type="SAM" id="SignalP"/>
    </source>
</evidence>
<keyword evidence="5" id="KW-0732">Signal</keyword>
<evidence type="ECO:0000313" key="7">
    <source>
        <dbReference type="EMBL" id="KGM89469.1"/>
    </source>
</evidence>
<feature type="signal peptide" evidence="5">
    <location>
        <begin position="1"/>
        <end position="26"/>
    </location>
</feature>
<dbReference type="PANTHER" id="PTHR42978">
    <property type="entry name" value="QUORUM-QUENCHING LACTONASE YTNP-RELATED-RELATED"/>
    <property type="match status" value="1"/>
</dbReference>
<dbReference type="Gene3D" id="3.60.15.10">
    <property type="entry name" value="Ribonuclease Z/Hydroxyacylglutathione hydrolase-like"/>
    <property type="match status" value="1"/>
</dbReference>
<evidence type="ECO:0000256" key="3">
    <source>
        <dbReference type="ARBA" id="ARBA00022801"/>
    </source>
</evidence>
<gene>
    <name evidence="7" type="ORF">rosmuc_00060</name>
</gene>
<dbReference type="HOGENOM" id="CLU_056519_0_0_5"/>
<comment type="similarity">
    <text evidence="1">Belongs to the metallo-beta-lactamase superfamily.</text>
</comment>
<dbReference type="STRING" id="215743.ROSMUCSMR3_02210"/>
<dbReference type="PANTHER" id="PTHR42978:SF6">
    <property type="entry name" value="QUORUM-QUENCHING LACTONASE YTNP-RELATED"/>
    <property type="match status" value="1"/>
</dbReference>
<dbReference type="InterPro" id="IPR051013">
    <property type="entry name" value="MBL_superfamily_lactonases"/>
</dbReference>
<dbReference type="PATRIC" id="fig|1288298.3.peg.60"/>